<proteinExistence type="predicted"/>
<dbReference type="InterPro" id="IPR004951">
    <property type="entry name" value="DUF268_CAE_spp"/>
</dbReference>
<dbReference type="SUPFAM" id="SSF53335">
    <property type="entry name" value="S-adenosyl-L-methionine-dependent methyltransferases"/>
    <property type="match status" value="1"/>
</dbReference>
<dbReference type="OrthoDB" id="9792586at2"/>
<dbReference type="Gene3D" id="3.40.50.150">
    <property type="entry name" value="Vaccinia Virus protein VP39"/>
    <property type="match status" value="1"/>
</dbReference>
<dbReference type="EMBL" id="JRMQ02000009">
    <property type="protein sequence ID" value="TLE01059.1"/>
    <property type="molecule type" value="Genomic_DNA"/>
</dbReference>
<dbReference type="CDD" id="cd02440">
    <property type="entry name" value="AdoMet_MTases"/>
    <property type="match status" value="1"/>
</dbReference>
<accession>A0A4U8TMR0</accession>
<evidence type="ECO:0000313" key="1">
    <source>
        <dbReference type="EMBL" id="TLE01059.1"/>
    </source>
</evidence>
<comment type="caution">
    <text evidence="1">The sequence shown here is derived from an EMBL/GenBank/DDBJ whole genome shotgun (WGS) entry which is preliminary data.</text>
</comment>
<protein>
    <submittedName>
        <fullName evidence="1">DUF268 domain-containing protein</fullName>
    </submittedName>
</protein>
<gene>
    <name evidence="1" type="ORF">LS65_006745</name>
</gene>
<keyword evidence="2" id="KW-1185">Reference proteome</keyword>
<dbReference type="Proteomes" id="UP000029707">
    <property type="component" value="Unassembled WGS sequence"/>
</dbReference>
<evidence type="ECO:0000313" key="2">
    <source>
        <dbReference type="Proteomes" id="UP000029707"/>
    </source>
</evidence>
<dbReference type="AlphaFoldDB" id="A0A4U8TMR0"/>
<sequence length="256" mass="29255">MSEAEIAQDKAKYTELNKDNRFVINREWDYIIRYDKYASNGDMGDGQYFIQDIWGARRVLEHKPSVHYDVGSSVRGFIAHLLAQKQKIVLLDIRPMNNQFNTSFLSNGGGGITYFQENATLLEHIADNSIESLSALCSVEHFGLGRYGDPIEPNAWEKALKSFQRVIKPGGKLFFSVPVADEDRLCFNAHRIYKPQTIIDVLDSMQIIEMGYIQGFDVIECMKWENDSLRINQENLDSIPKAHKHSPTGLFAFVKK</sequence>
<name>A0A4U8TMR0_9HELI</name>
<dbReference type="Pfam" id="PF03269">
    <property type="entry name" value="DUF268"/>
    <property type="match status" value="1"/>
</dbReference>
<dbReference type="STRING" id="425400.LS65_02600"/>
<organism evidence="1 2">
    <name type="scientific">Helicobacter japonicus</name>
    <dbReference type="NCBI Taxonomy" id="425400"/>
    <lineage>
        <taxon>Bacteria</taxon>
        <taxon>Pseudomonadati</taxon>
        <taxon>Campylobacterota</taxon>
        <taxon>Epsilonproteobacteria</taxon>
        <taxon>Campylobacterales</taxon>
        <taxon>Helicobacteraceae</taxon>
        <taxon>Helicobacter</taxon>
    </lineage>
</organism>
<dbReference type="InterPro" id="IPR029063">
    <property type="entry name" value="SAM-dependent_MTases_sf"/>
</dbReference>
<reference evidence="1 2" key="1">
    <citation type="journal article" date="2014" name="Genome Announc.">
        <title>Draft genome sequences of eight enterohepatic helicobacter species isolated from both laboratory and wild rodents.</title>
        <authorList>
            <person name="Sheh A."/>
            <person name="Shen Z."/>
            <person name="Fox J.G."/>
        </authorList>
    </citation>
    <scope>NUCLEOTIDE SEQUENCE [LARGE SCALE GENOMIC DNA]</scope>
    <source>
        <strain evidence="1 2">MIT 01-6451</strain>
    </source>
</reference>